<reference evidence="2 3" key="1">
    <citation type="submission" date="2017-01" db="EMBL/GenBank/DDBJ databases">
        <title>The cable genome- insights into the physiology and evolution of filamentous bacteria capable of sulfide oxidation via long distance electron transfer.</title>
        <authorList>
            <person name="Schreiber L."/>
            <person name="Bjerg J.T."/>
            <person name="Boggild A."/>
            <person name="Van De Vossenberg J."/>
            <person name="Meysman F."/>
            <person name="Nielsen L.P."/>
            <person name="Schramm A."/>
            <person name="Kjeldsen K.U."/>
        </authorList>
    </citation>
    <scope>NUCLEOTIDE SEQUENCE [LARGE SCALE GENOMIC DNA]</scope>
    <source>
        <strain evidence="2">A1</strain>
    </source>
</reference>
<gene>
    <name evidence="2" type="ORF">VT98_12293</name>
</gene>
<keyword evidence="3" id="KW-1185">Reference proteome</keyword>
<dbReference type="Proteomes" id="UP000288086">
    <property type="component" value="Unassembled WGS sequence"/>
</dbReference>
<evidence type="ECO:0008006" key="4">
    <source>
        <dbReference type="Google" id="ProtNLM"/>
    </source>
</evidence>
<dbReference type="AlphaFoldDB" id="A0A3S3QTG8"/>
<organism evidence="2 3">
    <name type="scientific">Candidatus Electrothrix communis</name>
    <dbReference type="NCBI Taxonomy" id="1859133"/>
    <lineage>
        <taxon>Bacteria</taxon>
        <taxon>Pseudomonadati</taxon>
        <taxon>Thermodesulfobacteriota</taxon>
        <taxon>Desulfobulbia</taxon>
        <taxon>Desulfobulbales</taxon>
        <taxon>Desulfobulbaceae</taxon>
        <taxon>Candidatus Electrothrix</taxon>
    </lineage>
</organism>
<accession>A0A3S3QTG8</accession>
<evidence type="ECO:0000256" key="1">
    <source>
        <dbReference type="SAM" id="SignalP"/>
    </source>
</evidence>
<name>A0A3S3QTG8_9BACT</name>
<feature type="non-terminal residue" evidence="2">
    <location>
        <position position="55"/>
    </location>
</feature>
<protein>
    <recommendedName>
        <fullName evidence="4">Cytochrome c554 and c-prime</fullName>
    </recommendedName>
</protein>
<comment type="caution">
    <text evidence="2">The sequence shown here is derived from an EMBL/GenBank/DDBJ whole genome shotgun (WGS) entry which is preliminary data.</text>
</comment>
<dbReference type="InterPro" id="IPR036280">
    <property type="entry name" value="Multihaem_cyt_sf"/>
</dbReference>
<evidence type="ECO:0000313" key="3">
    <source>
        <dbReference type="Proteomes" id="UP000288086"/>
    </source>
</evidence>
<keyword evidence="1" id="KW-0732">Signal</keyword>
<feature type="signal peptide" evidence="1">
    <location>
        <begin position="1"/>
        <end position="18"/>
    </location>
</feature>
<evidence type="ECO:0000313" key="2">
    <source>
        <dbReference type="EMBL" id="RWX47268.1"/>
    </source>
</evidence>
<sequence>MKHLSLLLLCCSALCWTAAGYSHELPEGAVPLVKSKECAPCHPTIYREWQESFHA</sequence>
<proteinExistence type="predicted"/>
<feature type="chain" id="PRO_5018736768" description="Cytochrome c554 and c-prime" evidence="1">
    <location>
        <begin position="19"/>
        <end position="55"/>
    </location>
</feature>
<dbReference type="EMBL" id="MTKP01000229">
    <property type="protein sequence ID" value="RWX47268.1"/>
    <property type="molecule type" value="Genomic_DNA"/>
</dbReference>
<dbReference type="SUPFAM" id="SSF48695">
    <property type="entry name" value="Multiheme cytochromes"/>
    <property type="match status" value="1"/>
</dbReference>